<feature type="domain" description="Major facilitator superfamily (MFS) profile" evidence="9">
    <location>
        <begin position="9"/>
        <end position="456"/>
    </location>
</feature>
<evidence type="ECO:0000313" key="11">
    <source>
        <dbReference type="Proteomes" id="UP001610446"/>
    </source>
</evidence>
<keyword evidence="6 8" id="KW-0472">Membrane</keyword>
<evidence type="ECO:0000256" key="8">
    <source>
        <dbReference type="SAM" id="Phobius"/>
    </source>
</evidence>
<dbReference type="Proteomes" id="UP001610446">
    <property type="component" value="Unassembled WGS sequence"/>
</dbReference>
<evidence type="ECO:0000259" key="9">
    <source>
        <dbReference type="PROSITE" id="PS50850"/>
    </source>
</evidence>
<dbReference type="PANTHER" id="PTHR48022">
    <property type="entry name" value="PLASTIDIC GLUCOSE TRANSPORTER 4"/>
    <property type="match status" value="1"/>
</dbReference>
<dbReference type="InterPro" id="IPR005828">
    <property type="entry name" value="MFS_sugar_transport-like"/>
</dbReference>
<keyword evidence="4 8" id="KW-0812">Transmembrane</keyword>
<feature type="transmembrane region" description="Helical" evidence="8">
    <location>
        <begin position="267"/>
        <end position="285"/>
    </location>
</feature>
<evidence type="ECO:0000313" key="10">
    <source>
        <dbReference type="EMBL" id="KAL2832249.1"/>
    </source>
</evidence>
<dbReference type="InterPro" id="IPR003663">
    <property type="entry name" value="Sugar/inositol_transpt"/>
</dbReference>
<comment type="caution">
    <text evidence="10">The sequence shown here is derived from an EMBL/GenBank/DDBJ whole genome shotgun (WGS) entry which is preliminary data.</text>
</comment>
<dbReference type="PROSITE" id="PS50850">
    <property type="entry name" value="MFS"/>
    <property type="match status" value="1"/>
</dbReference>
<organism evidence="10 11">
    <name type="scientific">Aspergillus pseudoustus</name>
    <dbReference type="NCBI Taxonomy" id="1810923"/>
    <lineage>
        <taxon>Eukaryota</taxon>
        <taxon>Fungi</taxon>
        <taxon>Dikarya</taxon>
        <taxon>Ascomycota</taxon>
        <taxon>Pezizomycotina</taxon>
        <taxon>Eurotiomycetes</taxon>
        <taxon>Eurotiomycetidae</taxon>
        <taxon>Eurotiales</taxon>
        <taxon>Aspergillaceae</taxon>
        <taxon>Aspergillus</taxon>
        <taxon>Aspergillus subgen. Nidulantes</taxon>
    </lineage>
</organism>
<dbReference type="Gene3D" id="1.20.1250.20">
    <property type="entry name" value="MFS general substrate transporter like domains"/>
    <property type="match status" value="1"/>
</dbReference>
<dbReference type="PROSITE" id="PS00217">
    <property type="entry name" value="SUGAR_TRANSPORT_2"/>
    <property type="match status" value="1"/>
</dbReference>
<feature type="transmembrane region" description="Helical" evidence="8">
    <location>
        <begin position="333"/>
        <end position="355"/>
    </location>
</feature>
<gene>
    <name evidence="10" type="ORF">BJY01DRAFT_260275</name>
</gene>
<feature type="transmembrane region" description="Helical" evidence="8">
    <location>
        <begin position="146"/>
        <end position="170"/>
    </location>
</feature>
<dbReference type="InterPro" id="IPR020846">
    <property type="entry name" value="MFS_dom"/>
</dbReference>
<feature type="transmembrane region" description="Helical" evidence="8">
    <location>
        <begin position="82"/>
        <end position="101"/>
    </location>
</feature>
<evidence type="ECO:0000256" key="5">
    <source>
        <dbReference type="ARBA" id="ARBA00022989"/>
    </source>
</evidence>
<feature type="transmembrane region" description="Helical" evidence="8">
    <location>
        <begin position="433"/>
        <end position="452"/>
    </location>
</feature>
<comment type="subcellular location">
    <subcellularLocation>
        <location evidence="1">Membrane</location>
        <topology evidence="1">Multi-pass membrane protein</topology>
    </subcellularLocation>
</comment>
<feature type="transmembrane region" description="Helical" evidence="8">
    <location>
        <begin position="305"/>
        <end position="321"/>
    </location>
</feature>
<feature type="transmembrane region" description="Helical" evidence="8">
    <location>
        <begin position="51"/>
        <end position="70"/>
    </location>
</feature>
<dbReference type="EMBL" id="JBFXLU010000266">
    <property type="protein sequence ID" value="KAL2832249.1"/>
    <property type="molecule type" value="Genomic_DNA"/>
</dbReference>
<name>A0ABR4IWW2_9EURO</name>
<dbReference type="Pfam" id="PF00083">
    <property type="entry name" value="Sugar_tr"/>
    <property type="match status" value="1"/>
</dbReference>
<protein>
    <submittedName>
        <fullName evidence="10">General substrate transporter</fullName>
    </submittedName>
</protein>
<evidence type="ECO:0000256" key="3">
    <source>
        <dbReference type="ARBA" id="ARBA00022448"/>
    </source>
</evidence>
<dbReference type="InterPro" id="IPR005829">
    <property type="entry name" value="Sugar_transporter_CS"/>
</dbReference>
<keyword evidence="5 8" id="KW-1133">Transmembrane helix</keyword>
<evidence type="ECO:0000256" key="4">
    <source>
        <dbReference type="ARBA" id="ARBA00022692"/>
    </source>
</evidence>
<feature type="transmembrane region" description="Helical" evidence="8">
    <location>
        <begin position="7"/>
        <end position="31"/>
    </location>
</feature>
<evidence type="ECO:0000256" key="2">
    <source>
        <dbReference type="ARBA" id="ARBA00010992"/>
    </source>
</evidence>
<dbReference type="InterPro" id="IPR050360">
    <property type="entry name" value="MFS_Sugar_Transporters"/>
</dbReference>
<proteinExistence type="inferred from homology"/>
<keyword evidence="3 7" id="KW-0813">Transport</keyword>
<dbReference type="PRINTS" id="PR00171">
    <property type="entry name" value="SUGRTRNSPORT"/>
</dbReference>
<feature type="transmembrane region" description="Helical" evidence="8">
    <location>
        <begin position="367"/>
        <end position="391"/>
    </location>
</feature>
<comment type="similarity">
    <text evidence="2 7">Belongs to the major facilitator superfamily. Sugar transporter (TC 2.A.1.1) family.</text>
</comment>
<evidence type="ECO:0000256" key="1">
    <source>
        <dbReference type="ARBA" id="ARBA00004141"/>
    </source>
</evidence>
<dbReference type="NCBIfam" id="TIGR00879">
    <property type="entry name" value="SP"/>
    <property type="match status" value="1"/>
</dbReference>
<evidence type="ECO:0000256" key="7">
    <source>
        <dbReference type="RuleBase" id="RU003346"/>
    </source>
</evidence>
<evidence type="ECO:0000256" key="6">
    <source>
        <dbReference type="ARBA" id="ARBA00023136"/>
    </source>
</evidence>
<accession>A0ABR4IWW2</accession>
<keyword evidence="11" id="KW-1185">Reference proteome</keyword>
<dbReference type="PANTHER" id="PTHR48022:SF38">
    <property type="entry name" value="MAJOR FACILITATOR SUPERFAMILY (MFS) PROFILE DOMAIN-CONTAINING PROTEIN-RELATED"/>
    <property type="match status" value="1"/>
</dbReference>
<sequence length="497" mass="54045">MGFYNGYLTVLFVALGSLTYGFCNSVIGSVLGLSSFLAYFNLNRGGNADAIIGATSGLFAGGGALGALLLGPLANRAGRIRALQVTCVVCIISGAIQGGSVHVAMFLIGRFISGVGVGMIVTLVPIYQSEISSAESRGRMVGSHGFLIVSGYALAAWIGYACYFSTNAAFQWRFELSVQVLAPLILLGGSPWLLESPRWLTERDRYDEALQVLRTISKWSDNHNEAMEPTAEEEYERIRAQFELDRQTSASSGPWALFRNPSYRKRLFCGCFTQFIGQSTGVLVINNYQVMLYNSLGLYNSMPLLLYAVYLTWAAGMNYLSSVIMDRTGRVRLMALGLLGCAVAVACEAAMVAEFSGDTTNRVGNGFGVFFLFLFVTFYGLCLDATTYVYSVEIFPTQLRGQGMGVSVFTQFCATLVYTQVAPTAFNRIGWRYYLVFIIVPVLGAALIWLVFPETKGLSLEEVAKVFGDEAVGSEADCQSSYGDLDKEGRAIHAESV</sequence>
<dbReference type="InterPro" id="IPR036259">
    <property type="entry name" value="MFS_trans_sf"/>
</dbReference>
<dbReference type="SUPFAM" id="SSF103473">
    <property type="entry name" value="MFS general substrate transporter"/>
    <property type="match status" value="1"/>
</dbReference>
<reference evidence="10 11" key="1">
    <citation type="submission" date="2024-07" db="EMBL/GenBank/DDBJ databases">
        <title>Section-level genome sequencing and comparative genomics of Aspergillus sections Usti and Cavernicolus.</title>
        <authorList>
            <consortium name="Lawrence Berkeley National Laboratory"/>
            <person name="Nybo J.L."/>
            <person name="Vesth T.C."/>
            <person name="Theobald S."/>
            <person name="Frisvad J.C."/>
            <person name="Larsen T.O."/>
            <person name="Kjaerboelling I."/>
            <person name="Rothschild-Mancinelli K."/>
            <person name="Lyhne E.K."/>
            <person name="Kogle M.E."/>
            <person name="Barry K."/>
            <person name="Clum A."/>
            <person name="Na H."/>
            <person name="Ledsgaard L."/>
            <person name="Lin J."/>
            <person name="Lipzen A."/>
            <person name="Kuo A."/>
            <person name="Riley R."/>
            <person name="Mondo S."/>
            <person name="Labutti K."/>
            <person name="Haridas S."/>
            <person name="Pangalinan J."/>
            <person name="Salamov A.A."/>
            <person name="Simmons B.A."/>
            <person name="Magnuson J.K."/>
            <person name="Chen J."/>
            <person name="Drula E."/>
            <person name="Henrissat B."/>
            <person name="Wiebenga A."/>
            <person name="Lubbers R.J."/>
            <person name="Gomes A.C."/>
            <person name="Makela M.R."/>
            <person name="Stajich J."/>
            <person name="Grigoriev I.V."/>
            <person name="Mortensen U.H."/>
            <person name="De Vries R.P."/>
            <person name="Baker S.E."/>
            <person name="Andersen M.R."/>
        </authorList>
    </citation>
    <scope>NUCLEOTIDE SEQUENCE [LARGE SCALE GENOMIC DNA]</scope>
    <source>
        <strain evidence="10 11">CBS 123904</strain>
    </source>
</reference>
<feature type="transmembrane region" description="Helical" evidence="8">
    <location>
        <begin position="107"/>
        <end position="126"/>
    </location>
</feature>